<dbReference type="GO" id="GO:0003677">
    <property type="term" value="F:DNA binding"/>
    <property type="evidence" value="ECO:0007669"/>
    <property type="project" value="UniProtKB-KW"/>
</dbReference>
<keyword evidence="9" id="KW-1090">Inhibition of host innate immune response by virus</keyword>
<evidence type="ECO:0000256" key="14">
    <source>
        <dbReference type="ARBA" id="ARBA00023159"/>
    </source>
</evidence>
<reference evidence="19" key="2">
    <citation type="journal article" date="2020" name="Hort. J.">
        <title>Molecular Characterization of Begomoviruses Associated with Yellow Leaf Curl Disease in Solanaceae and Cucurbitaceae Crops from Northern Sumatra, Indonesia.</title>
        <authorList>
            <person name="Kesumawati E."/>
            <person name="Okabe S."/>
            <person name="Khalil M."/>
            <person name="Alfan G."/>
            <person name="Bahagia P."/>
            <person name="Pohan N."/>
            <person name="Zakaria S."/>
            <person name="Koeda S."/>
        </authorList>
    </citation>
    <scope>NUCLEOTIDE SEQUENCE</scope>
    <source>
        <strain evidence="19">TYLCKaV-[BAEg-49]</strain>
        <strain evidence="20">TYLCKaV-[BATa-20]</strain>
    </source>
</reference>
<keyword evidence="10 17" id="KW-0479">Metal-binding</keyword>
<sequence>MQNSSPSNSHSTIVPVKVQHKIAKKKIPRRRRVDLDCGCSYYVNINCHKYGFTHRGNHYCSSSAEWRVYMGSSKSPVFQGAEAQQQTIQRQQRLFGDTDPIQPQPQEGVGDSQVFPDIQNMDSFTTSDLAFLKSI</sequence>
<dbReference type="GO" id="GO:0005198">
    <property type="term" value="F:structural molecule activity"/>
    <property type="evidence" value="ECO:0007669"/>
    <property type="project" value="InterPro"/>
</dbReference>
<evidence type="ECO:0000256" key="16">
    <source>
        <dbReference type="ARBA" id="ARBA00023280"/>
    </source>
</evidence>
<keyword evidence="8 17" id="KW-0945">Host-virus interaction</keyword>
<evidence type="ECO:0000313" key="19">
    <source>
        <dbReference type="EMBL" id="BBP49647.1"/>
    </source>
</evidence>
<evidence type="ECO:0000256" key="12">
    <source>
        <dbReference type="ARBA" id="ARBA00022833"/>
    </source>
</evidence>
<dbReference type="GO" id="GO:0030430">
    <property type="term" value="C:host cell cytoplasm"/>
    <property type="evidence" value="ECO:0007669"/>
    <property type="project" value="UniProtKB-SubCell"/>
</dbReference>
<evidence type="ECO:0000256" key="5">
    <source>
        <dbReference type="ARBA" id="ARBA00022463"/>
    </source>
</evidence>
<evidence type="ECO:0000313" key="18">
    <source>
        <dbReference type="EMBL" id="BAU21346.1"/>
    </source>
</evidence>
<keyword evidence="6" id="KW-0597">Phosphoprotein</keyword>
<accession>A0A0U5AGY8</accession>
<comment type="subunit">
    <text evidence="17">Monomer. Homodimer. Homooligomer. Self-interaction correlates with nuclear localization and efficient activation of transcription.</text>
</comment>
<evidence type="ECO:0000256" key="7">
    <source>
        <dbReference type="ARBA" id="ARBA00022562"/>
    </source>
</evidence>
<dbReference type="GO" id="GO:0019028">
    <property type="term" value="C:viral capsid"/>
    <property type="evidence" value="ECO:0007669"/>
    <property type="project" value="InterPro"/>
</dbReference>
<dbReference type="PRINTS" id="PR00230">
    <property type="entry name" value="GEMCOATAL2"/>
</dbReference>
<keyword evidence="14 17" id="KW-0010">Activator</keyword>
<dbReference type="EMBL" id="LC511772">
    <property type="protein sequence ID" value="BBP49647.1"/>
    <property type="molecule type" value="Genomic_DNA"/>
</dbReference>
<dbReference type="Pfam" id="PF01440">
    <property type="entry name" value="Gemini_AL2"/>
    <property type="match status" value="1"/>
</dbReference>
<evidence type="ECO:0000256" key="4">
    <source>
        <dbReference type="ARBA" id="ARBA00014388"/>
    </source>
</evidence>
<keyword evidence="13 17" id="KW-0238">DNA-binding</keyword>
<keyword evidence="16" id="KW-0899">Viral immunoevasion</keyword>
<proteinExistence type="inferred from homology"/>
<evidence type="ECO:0000256" key="1">
    <source>
        <dbReference type="ARBA" id="ARBA00004147"/>
    </source>
</evidence>
<name>A0A0U5AGY8_9GEMI</name>
<evidence type="ECO:0000256" key="10">
    <source>
        <dbReference type="ARBA" id="ARBA00022723"/>
    </source>
</evidence>
<dbReference type="EMBL" id="LC051116">
    <property type="protein sequence ID" value="BAU21346.1"/>
    <property type="molecule type" value="Genomic_DNA"/>
</dbReference>
<keyword evidence="12 17" id="KW-0862">Zinc</keyword>
<evidence type="ECO:0000256" key="17">
    <source>
        <dbReference type="RuleBase" id="RU363028"/>
    </source>
</evidence>
<comment type="similarity">
    <text evidence="3 17">Belongs to the geminiviridae transcriptional activator protein family.</text>
</comment>
<evidence type="ECO:0000256" key="15">
    <source>
        <dbReference type="ARBA" id="ARBA00023200"/>
    </source>
</evidence>
<comment type="function">
    <text evidence="17">Strong activator of the late viral genes promoters. Acts as a suppressor of RNA-mediated gene silencing, also known as post-transcriptional gene silencing (PTGS), a mechanism of plant viral defense that limits the accumulation of viral RNAs. Also suppresses the host basal defense by interacting with and inhibiting SNF1 kinase, a key regulator of cell metabolism implicated in innate antiviral defense. Determines pathogenicity.</text>
</comment>
<comment type="domain">
    <text evidence="17">The zinc finger and the transactivation region are involved in PTGS suppression.</text>
</comment>
<keyword evidence="15 17" id="KW-1035">Host cytoplasm</keyword>
<evidence type="ECO:0000313" key="20">
    <source>
        <dbReference type="EMBL" id="BBP49653.1"/>
    </source>
</evidence>
<dbReference type="EMBL" id="LC511773">
    <property type="protein sequence ID" value="BBP49653.1"/>
    <property type="molecule type" value="Genomic_DNA"/>
</dbReference>
<organism evidence="18">
    <name type="scientific">Tomato yellow leaf curl Kanchanaburi virus</name>
    <dbReference type="NCBI Taxonomy" id="266799"/>
    <lineage>
        <taxon>Viruses</taxon>
        <taxon>Monodnaviria</taxon>
        <taxon>Shotokuvirae</taxon>
        <taxon>Cressdnaviricota</taxon>
        <taxon>Repensiviricetes</taxon>
        <taxon>Geplafuvirales</taxon>
        <taxon>Geminiviridae</taxon>
        <taxon>Begomovirus</taxon>
        <taxon>Begomovirus solanumflavuskanchanaburiense</taxon>
    </lineage>
</organism>
<keyword evidence="11 17" id="KW-0863">Zinc-finger</keyword>
<evidence type="ECO:0000256" key="11">
    <source>
        <dbReference type="ARBA" id="ARBA00022771"/>
    </source>
</evidence>
<evidence type="ECO:0000256" key="6">
    <source>
        <dbReference type="ARBA" id="ARBA00022553"/>
    </source>
</evidence>
<keyword evidence="5 17" id="KW-0941">Suppressor of RNA silencing</keyword>
<gene>
    <name evidence="18" type="primary">AC2</name>
</gene>
<dbReference type="InterPro" id="IPR000942">
    <property type="entry name" value="Gemini_AL2"/>
</dbReference>
<evidence type="ECO:0000256" key="13">
    <source>
        <dbReference type="ARBA" id="ARBA00023125"/>
    </source>
</evidence>
<protein>
    <recommendedName>
        <fullName evidence="4 17">Transcriptional activator protein</fullName>
        <shortName evidence="17">TrAP</shortName>
    </recommendedName>
</protein>
<dbReference type="GO" id="GO:0052170">
    <property type="term" value="P:symbiont-mediated suppression of host innate immune response"/>
    <property type="evidence" value="ECO:0007669"/>
    <property type="project" value="UniProtKB-KW"/>
</dbReference>
<dbReference type="GO" id="GO:0008270">
    <property type="term" value="F:zinc ion binding"/>
    <property type="evidence" value="ECO:0007669"/>
    <property type="project" value="UniProtKB-KW"/>
</dbReference>
<comment type="subcellular location">
    <subcellularLocation>
        <location evidence="2 17">Host cytoplasm</location>
    </subcellularLocation>
    <subcellularLocation>
        <location evidence="1 17">Host nucleus</location>
    </subcellularLocation>
</comment>
<evidence type="ECO:0000256" key="8">
    <source>
        <dbReference type="ARBA" id="ARBA00022581"/>
    </source>
</evidence>
<reference evidence="18" key="1">
    <citation type="journal article" date="2016" name="Nettai Nogyo">
        <title>Mixed Infection of Begomoviruses on Pepper Plants at Northern Sumatra, Indonesia.</title>
        <authorList>
            <person name="Koeda S."/>
            <person name="Kesumawati E."/>
            <person name="Tanaka Y."/>
            <person name="Hosokawa M."/>
            <person name="Doi M."/>
            <person name="Kitajima A."/>
        </authorList>
    </citation>
    <scope>NUCLEOTIDE SEQUENCE</scope>
    <source>
        <strain evidence="18">TYLCKaV-BA_B6</strain>
    </source>
</reference>
<evidence type="ECO:0000256" key="3">
    <source>
        <dbReference type="ARBA" id="ARBA00007672"/>
    </source>
</evidence>
<evidence type="ECO:0000256" key="2">
    <source>
        <dbReference type="ARBA" id="ARBA00004192"/>
    </source>
</evidence>
<evidence type="ECO:0000256" key="9">
    <source>
        <dbReference type="ARBA" id="ARBA00022632"/>
    </source>
</evidence>
<keyword evidence="7 17" id="KW-1048">Host nucleus</keyword>
<dbReference type="GO" id="GO:0042025">
    <property type="term" value="C:host cell nucleus"/>
    <property type="evidence" value="ECO:0007669"/>
    <property type="project" value="UniProtKB-SubCell"/>
</dbReference>